<sequence>MFTSVPLIPHIQLFSRKTAAKFWVKAAADEAAPRRSCIAAASSAHIVNSCCEFWCDLEVLKITHLVTPDEQFWFCSGLTSWIMPMNSEKAQLSWFRTLLRKEAAMSLSILSSSAMCLCSSDDGHGSGPEPGEETQSETRFGFDCCRTDEKLHSSILTLDLLRSNNL</sequence>
<reference evidence="1 2" key="1">
    <citation type="submission" date="2021-06" db="EMBL/GenBank/DDBJ databases">
        <authorList>
            <person name="Palmer J.M."/>
        </authorList>
    </citation>
    <scope>NUCLEOTIDE SEQUENCE [LARGE SCALE GENOMIC DNA]</scope>
    <source>
        <strain evidence="1 2">XC_2019</strain>
        <tissue evidence="1">Muscle</tissue>
    </source>
</reference>
<name>A0ABV0SGN0_9TELE</name>
<dbReference type="Proteomes" id="UP001434883">
    <property type="component" value="Unassembled WGS sequence"/>
</dbReference>
<protein>
    <submittedName>
        <fullName evidence="1">Uncharacterized protein</fullName>
    </submittedName>
</protein>
<dbReference type="EMBL" id="JAHRIN010079277">
    <property type="protein sequence ID" value="MEQ2219419.1"/>
    <property type="molecule type" value="Genomic_DNA"/>
</dbReference>
<comment type="caution">
    <text evidence="1">The sequence shown here is derived from an EMBL/GenBank/DDBJ whole genome shotgun (WGS) entry which is preliminary data.</text>
</comment>
<evidence type="ECO:0000313" key="1">
    <source>
        <dbReference type="EMBL" id="MEQ2219419.1"/>
    </source>
</evidence>
<accession>A0ABV0SGN0</accession>
<proteinExistence type="predicted"/>
<organism evidence="1 2">
    <name type="scientific">Xenoophorus captivus</name>
    <dbReference type="NCBI Taxonomy" id="1517983"/>
    <lineage>
        <taxon>Eukaryota</taxon>
        <taxon>Metazoa</taxon>
        <taxon>Chordata</taxon>
        <taxon>Craniata</taxon>
        <taxon>Vertebrata</taxon>
        <taxon>Euteleostomi</taxon>
        <taxon>Actinopterygii</taxon>
        <taxon>Neopterygii</taxon>
        <taxon>Teleostei</taxon>
        <taxon>Neoteleostei</taxon>
        <taxon>Acanthomorphata</taxon>
        <taxon>Ovalentaria</taxon>
        <taxon>Atherinomorphae</taxon>
        <taxon>Cyprinodontiformes</taxon>
        <taxon>Goodeidae</taxon>
        <taxon>Xenoophorus</taxon>
    </lineage>
</organism>
<evidence type="ECO:0000313" key="2">
    <source>
        <dbReference type="Proteomes" id="UP001434883"/>
    </source>
</evidence>
<keyword evidence="2" id="KW-1185">Reference proteome</keyword>
<gene>
    <name evidence="1" type="ORF">XENOCAPTIV_017537</name>
</gene>